<comment type="caution">
    <text evidence="16">The sequence shown here is derived from an EMBL/GenBank/DDBJ whole genome shotgun (WGS) entry which is preliminary data.</text>
</comment>
<dbReference type="NCBIfam" id="NF006032">
    <property type="entry name" value="PRK08173.1"/>
    <property type="match status" value="1"/>
</dbReference>
<protein>
    <recommendedName>
        <fullName evidence="3">DNA topoisomerase</fullName>
        <ecNumber evidence="3">5.6.2.1</ecNumber>
    </recommendedName>
    <alternativeName>
        <fullName evidence="12">Omega-protein</fullName>
    </alternativeName>
    <alternativeName>
        <fullName evidence="11">Relaxing enzyme</fullName>
    </alternativeName>
    <alternativeName>
        <fullName evidence="9">Swivelase</fullName>
    </alternativeName>
    <alternativeName>
        <fullName evidence="10">Untwisting enzyme</fullName>
    </alternativeName>
</protein>
<dbReference type="GO" id="GO:0046872">
    <property type="term" value="F:metal ion binding"/>
    <property type="evidence" value="ECO:0007669"/>
    <property type="project" value="UniProtKB-KW"/>
</dbReference>
<dbReference type="PANTHER" id="PTHR11390:SF21">
    <property type="entry name" value="DNA TOPOISOMERASE 3-ALPHA"/>
    <property type="match status" value="1"/>
</dbReference>
<reference evidence="16" key="2">
    <citation type="submission" date="2020-09" db="EMBL/GenBank/DDBJ databases">
        <authorList>
            <person name="Sun Q."/>
            <person name="Kim S."/>
        </authorList>
    </citation>
    <scope>NUCLEOTIDE SEQUENCE</scope>
    <source>
        <strain evidence="16">KCTC 32501</strain>
    </source>
</reference>
<dbReference type="EMBL" id="BMZG01000005">
    <property type="protein sequence ID" value="GHA72386.1"/>
    <property type="molecule type" value="Genomic_DNA"/>
</dbReference>
<dbReference type="NCBIfam" id="TIGR01056">
    <property type="entry name" value="topB"/>
    <property type="match status" value="1"/>
</dbReference>
<dbReference type="InterPro" id="IPR023406">
    <property type="entry name" value="Topo_IA_AS"/>
</dbReference>
<keyword evidence="5" id="KW-0460">Magnesium</keyword>
<keyword evidence="6" id="KW-0799">Topoisomerase</keyword>
<sequence length="860" mass="96295">MSKILIIAEKPSVANDIAKAIGGCTKKDDFHENDEYVVAAAVGHLLELVVPEEYDIKRGKWSFTHLPHIPPHFDLRPIAKSESKLKTLTKLLKRKDVSSIINACDAGREGELIFRYIMQYTKAKQPSTRLWLQSMTPTAIRDGLAHLRTDEQMLNLADAARSRSEADWLVGINGTRAMTAFNSKDGGFFLTTVGRVQTPTLTVVVEREEAIRAFKSRDYWEVHAEFVCAQGVYKGRWFDPKFKKDAKENAEDPERKDNRLWSKISADTVVIACEGQSGVVTEETKPATQMSPALFDLTSLQREANARFGFSAKNTLGLAQALYEKHKVLTYPRTDARALPEDYINTVKQTLTQLKEQNNYTRHVQPIEKNGWVKPNKRIFDNSKISDHFAIIPTLEKPKNLSEPEQKLYDLVVKRFLSVFYPPAEFLVTTRVTTVKGHHFKTEGRVLTNPSWLAIYGRDESKDDDTLVAVAEDEKVKTDHVDPVCLATRPPARYSEATLLSAMEGAGKLLDDELKEAMSGKGLGTPATRATIIEGLLGEKYIVREGRELIPTAKAFQLLTLLRGLGVEELTSPELTGHWETKLAQMERGELKRDAFMRDIAQMTQIIVKRAKEYNADTIPGDYATLKTPCPNCGSVMKENYRRFACAKCEFSISKTPGGRTFELPEVEDLLKTRETPLLTGFRSKRGLPFAAILRIVEDKESPARYKMEFDFGQSNDDDEEVDFTGQTPIGLCIKCGGKVYDNGVSYICENATGLTKNCDFRSGKVILQQEVSPEQMAKLLTTGRTDLLTSFKSARTGRMFKAYLVNNNGKTGFEFEAKAPKAEPATKSRKTAKTDVADDVPVKKTVAQKTVAKKPSTKK</sequence>
<dbReference type="CDD" id="cd03362">
    <property type="entry name" value="TOPRIM_TopoIA_TopoIII"/>
    <property type="match status" value="1"/>
</dbReference>
<evidence type="ECO:0000256" key="4">
    <source>
        <dbReference type="ARBA" id="ARBA00022723"/>
    </source>
</evidence>
<dbReference type="InterPro" id="IPR013497">
    <property type="entry name" value="Topo_IA_cen"/>
</dbReference>
<dbReference type="GO" id="GO:0006281">
    <property type="term" value="P:DNA repair"/>
    <property type="evidence" value="ECO:0007669"/>
    <property type="project" value="TreeGrafter"/>
</dbReference>
<evidence type="ECO:0000256" key="6">
    <source>
        <dbReference type="ARBA" id="ARBA00023029"/>
    </source>
</evidence>
<dbReference type="SMART" id="SM00437">
    <property type="entry name" value="TOP1Ac"/>
    <property type="match status" value="1"/>
</dbReference>
<evidence type="ECO:0000256" key="11">
    <source>
        <dbReference type="ARBA" id="ARBA00032235"/>
    </source>
</evidence>
<organism evidence="16 17">
    <name type="scientific">Formosimonas limnophila</name>
    <dbReference type="NCBI Taxonomy" id="1384487"/>
    <lineage>
        <taxon>Bacteria</taxon>
        <taxon>Pseudomonadati</taxon>
        <taxon>Pseudomonadota</taxon>
        <taxon>Betaproteobacteria</taxon>
        <taxon>Burkholderiales</taxon>
        <taxon>Burkholderiaceae</taxon>
        <taxon>Formosimonas</taxon>
    </lineage>
</organism>
<dbReference type="InterPro" id="IPR013826">
    <property type="entry name" value="Topo_IA_cen_sub3"/>
</dbReference>
<dbReference type="Gene3D" id="2.70.20.10">
    <property type="entry name" value="Topoisomerase I, domain 3"/>
    <property type="match status" value="1"/>
</dbReference>
<dbReference type="InterPro" id="IPR000380">
    <property type="entry name" value="Topo_IA"/>
</dbReference>
<dbReference type="PROSITE" id="PS50880">
    <property type="entry name" value="TOPRIM"/>
    <property type="match status" value="1"/>
</dbReference>
<proteinExistence type="inferred from homology"/>
<dbReference type="InterPro" id="IPR034144">
    <property type="entry name" value="TOPRIM_TopoIII"/>
</dbReference>
<dbReference type="AlphaFoldDB" id="A0A8J3FZA6"/>
<dbReference type="InterPro" id="IPR013824">
    <property type="entry name" value="Topo_IA_cen_sub1"/>
</dbReference>
<evidence type="ECO:0000256" key="8">
    <source>
        <dbReference type="ARBA" id="ARBA00023235"/>
    </source>
</evidence>
<dbReference type="RefSeq" id="WP_189492968.1">
    <property type="nucleotide sequence ID" value="NZ_BMZG01000005.1"/>
</dbReference>
<feature type="domain" description="Toprim" evidence="14">
    <location>
        <begin position="3"/>
        <end position="136"/>
    </location>
</feature>
<dbReference type="CDD" id="cd00186">
    <property type="entry name" value="TOP1Ac"/>
    <property type="match status" value="1"/>
</dbReference>
<evidence type="ECO:0000313" key="16">
    <source>
        <dbReference type="EMBL" id="GHA72386.1"/>
    </source>
</evidence>
<keyword evidence="4" id="KW-0479">Metal-binding</keyword>
<dbReference type="Pfam" id="PF01131">
    <property type="entry name" value="Topoisom_bac"/>
    <property type="match status" value="1"/>
</dbReference>
<evidence type="ECO:0000256" key="13">
    <source>
        <dbReference type="SAM" id="MobiDB-lite"/>
    </source>
</evidence>
<dbReference type="GO" id="GO:0043597">
    <property type="term" value="C:cytoplasmic replication fork"/>
    <property type="evidence" value="ECO:0007669"/>
    <property type="project" value="TreeGrafter"/>
</dbReference>
<dbReference type="Gene3D" id="1.10.460.10">
    <property type="entry name" value="Topoisomerase I, domain 2"/>
    <property type="match status" value="1"/>
</dbReference>
<evidence type="ECO:0000256" key="12">
    <source>
        <dbReference type="ARBA" id="ARBA00032877"/>
    </source>
</evidence>
<feature type="region of interest" description="Disordered" evidence="13">
    <location>
        <begin position="817"/>
        <end position="840"/>
    </location>
</feature>
<dbReference type="SUPFAM" id="SSF56712">
    <property type="entry name" value="Prokaryotic type I DNA topoisomerase"/>
    <property type="match status" value="1"/>
</dbReference>
<dbReference type="GO" id="GO:0003677">
    <property type="term" value="F:DNA binding"/>
    <property type="evidence" value="ECO:0007669"/>
    <property type="project" value="UniProtKB-KW"/>
</dbReference>
<dbReference type="PANTHER" id="PTHR11390">
    <property type="entry name" value="PROKARYOTIC DNA TOPOISOMERASE"/>
    <property type="match status" value="1"/>
</dbReference>
<dbReference type="Gene3D" id="1.10.290.10">
    <property type="entry name" value="Topoisomerase I, domain 4"/>
    <property type="match status" value="1"/>
</dbReference>
<dbReference type="InterPro" id="IPR025589">
    <property type="entry name" value="Toprim_C_rpt"/>
</dbReference>
<dbReference type="Gene3D" id="3.40.50.140">
    <property type="match status" value="1"/>
</dbReference>
<comment type="similarity">
    <text evidence="2">Belongs to the type IA topoisomerase family.</text>
</comment>
<dbReference type="InterPro" id="IPR013825">
    <property type="entry name" value="Topo_IA_cen_sub2"/>
</dbReference>
<keyword evidence="7" id="KW-0238">DNA-binding</keyword>
<evidence type="ECO:0000256" key="7">
    <source>
        <dbReference type="ARBA" id="ARBA00023125"/>
    </source>
</evidence>
<dbReference type="Pfam" id="PF01751">
    <property type="entry name" value="Toprim"/>
    <property type="match status" value="1"/>
</dbReference>
<dbReference type="PROSITE" id="PS52039">
    <property type="entry name" value="TOPO_IA_2"/>
    <property type="match status" value="1"/>
</dbReference>
<dbReference type="GO" id="GO:0006265">
    <property type="term" value="P:DNA topological change"/>
    <property type="evidence" value="ECO:0007669"/>
    <property type="project" value="InterPro"/>
</dbReference>
<evidence type="ECO:0000256" key="10">
    <source>
        <dbReference type="ARBA" id="ARBA00031985"/>
    </source>
</evidence>
<dbReference type="Pfam" id="PF13342">
    <property type="entry name" value="Toprim_Crpt"/>
    <property type="match status" value="2"/>
</dbReference>
<dbReference type="GO" id="GO:0003917">
    <property type="term" value="F:DNA topoisomerase type I (single strand cut, ATP-independent) activity"/>
    <property type="evidence" value="ECO:0007669"/>
    <property type="project" value="UniProtKB-EC"/>
</dbReference>
<reference evidence="16" key="1">
    <citation type="journal article" date="2014" name="Int. J. Syst. Evol. Microbiol.">
        <title>Complete genome sequence of Corynebacterium casei LMG S-19264T (=DSM 44701T), isolated from a smear-ripened cheese.</title>
        <authorList>
            <consortium name="US DOE Joint Genome Institute (JGI-PGF)"/>
            <person name="Walter F."/>
            <person name="Albersmeier A."/>
            <person name="Kalinowski J."/>
            <person name="Ruckert C."/>
        </authorList>
    </citation>
    <scope>NUCLEOTIDE SEQUENCE</scope>
    <source>
        <strain evidence="16">KCTC 32501</strain>
    </source>
</reference>
<evidence type="ECO:0000256" key="1">
    <source>
        <dbReference type="ARBA" id="ARBA00000213"/>
    </source>
</evidence>
<dbReference type="NCBIfam" id="NF005829">
    <property type="entry name" value="PRK07726.1"/>
    <property type="match status" value="1"/>
</dbReference>
<dbReference type="InterPro" id="IPR005738">
    <property type="entry name" value="TopoIII"/>
</dbReference>
<dbReference type="InterPro" id="IPR006171">
    <property type="entry name" value="TOPRIM_dom"/>
</dbReference>
<evidence type="ECO:0000256" key="3">
    <source>
        <dbReference type="ARBA" id="ARBA00012891"/>
    </source>
</evidence>
<evidence type="ECO:0000313" key="17">
    <source>
        <dbReference type="Proteomes" id="UP000614287"/>
    </source>
</evidence>
<keyword evidence="17" id="KW-1185">Reference proteome</keyword>
<dbReference type="Proteomes" id="UP000614287">
    <property type="component" value="Unassembled WGS sequence"/>
</dbReference>
<evidence type="ECO:0000259" key="15">
    <source>
        <dbReference type="PROSITE" id="PS52039"/>
    </source>
</evidence>
<evidence type="ECO:0000256" key="9">
    <source>
        <dbReference type="ARBA" id="ARBA00030003"/>
    </source>
</evidence>
<name>A0A8J3FZA6_9BURK</name>
<feature type="domain" description="Topo IA-type catalytic" evidence="15">
    <location>
        <begin position="153"/>
        <end position="608"/>
    </location>
</feature>
<dbReference type="EC" id="5.6.2.1" evidence="3"/>
<dbReference type="GO" id="GO:0006310">
    <property type="term" value="P:DNA recombination"/>
    <property type="evidence" value="ECO:0007669"/>
    <property type="project" value="TreeGrafter"/>
</dbReference>
<evidence type="ECO:0000256" key="2">
    <source>
        <dbReference type="ARBA" id="ARBA00009446"/>
    </source>
</evidence>
<dbReference type="InterPro" id="IPR003602">
    <property type="entry name" value="Topo_IA_DNA-bd_dom"/>
</dbReference>
<comment type="catalytic activity">
    <reaction evidence="1">
        <text>ATP-independent breakage of single-stranded DNA, followed by passage and rejoining.</text>
        <dbReference type="EC" id="5.6.2.1"/>
    </reaction>
</comment>
<dbReference type="PROSITE" id="PS00396">
    <property type="entry name" value="TOPO_IA_1"/>
    <property type="match status" value="1"/>
</dbReference>
<dbReference type="PRINTS" id="PR00417">
    <property type="entry name" value="PRTPISMRASEI"/>
</dbReference>
<dbReference type="SMART" id="SM00493">
    <property type="entry name" value="TOPRIM"/>
    <property type="match status" value="1"/>
</dbReference>
<keyword evidence="8" id="KW-0413">Isomerase</keyword>
<dbReference type="InterPro" id="IPR003601">
    <property type="entry name" value="Topo_IA_2"/>
</dbReference>
<dbReference type="SMART" id="SM00436">
    <property type="entry name" value="TOP1Bc"/>
    <property type="match status" value="1"/>
</dbReference>
<gene>
    <name evidence="16" type="ORF">GCM10009007_11720</name>
</gene>
<accession>A0A8J3FZA6</accession>
<dbReference type="NCBIfam" id="NF011313">
    <property type="entry name" value="PRK14724.1"/>
    <property type="match status" value="1"/>
</dbReference>
<dbReference type="InterPro" id="IPR023405">
    <property type="entry name" value="Topo_IA_core_domain"/>
</dbReference>
<evidence type="ECO:0000259" key="14">
    <source>
        <dbReference type="PROSITE" id="PS50880"/>
    </source>
</evidence>
<evidence type="ECO:0000256" key="5">
    <source>
        <dbReference type="ARBA" id="ARBA00022842"/>
    </source>
</evidence>